<dbReference type="AlphaFoldDB" id="A0A5E8BTJ3"/>
<dbReference type="RefSeq" id="XP_031854663.1">
    <property type="nucleotide sequence ID" value="XM_031998772.1"/>
</dbReference>
<protein>
    <recommendedName>
        <fullName evidence="9">Protein PET117, mitochondrial</fullName>
    </recommendedName>
</protein>
<keyword evidence="8" id="KW-1185">Reference proteome</keyword>
<feature type="compositionally biased region" description="Low complexity" evidence="5">
    <location>
        <begin position="96"/>
        <end position="109"/>
    </location>
</feature>
<organism evidence="7 8">
    <name type="scientific">Magnusiomyces paraingens</name>
    <dbReference type="NCBI Taxonomy" id="2606893"/>
    <lineage>
        <taxon>Eukaryota</taxon>
        <taxon>Fungi</taxon>
        <taxon>Dikarya</taxon>
        <taxon>Ascomycota</taxon>
        <taxon>Saccharomycotina</taxon>
        <taxon>Dipodascomycetes</taxon>
        <taxon>Dipodascales</taxon>
        <taxon>Dipodascaceae</taxon>
        <taxon>Magnusiomyces</taxon>
    </lineage>
</organism>
<evidence type="ECO:0000256" key="1">
    <source>
        <dbReference type="ARBA" id="ARBA00004173"/>
    </source>
</evidence>
<evidence type="ECO:0000256" key="2">
    <source>
        <dbReference type="ARBA" id="ARBA00008197"/>
    </source>
</evidence>
<evidence type="ECO:0000313" key="7">
    <source>
        <dbReference type="EMBL" id="VVT54401.1"/>
    </source>
</evidence>
<sequence length="109" mass="12220">MSTASKVTFGLTCVFSVVVIYGVYDYQNRERQALRLGPVRDAERIRKKHESQGIEEAPVLTPQQESRKAEYELQKKLQAQYQQVQTVDPVSAQYGPSTPTTPTNPTSSS</sequence>
<dbReference type="InterPro" id="IPR031568">
    <property type="entry name" value="Pet117"/>
</dbReference>
<keyword evidence="3" id="KW-0809">Transit peptide</keyword>
<reference evidence="7 8" key="1">
    <citation type="submission" date="2019-09" db="EMBL/GenBank/DDBJ databases">
        <authorList>
            <person name="Brejova B."/>
        </authorList>
    </citation>
    <scope>NUCLEOTIDE SEQUENCE [LARGE SCALE GENOMIC DNA]</scope>
</reference>
<dbReference type="PANTHER" id="PTHR28163:SF1">
    <property type="entry name" value="PROTEIN PET117 HOMOLOG, MITOCHONDRIAL"/>
    <property type="match status" value="1"/>
</dbReference>
<name>A0A5E8BTJ3_9ASCO</name>
<feature type="region of interest" description="Disordered" evidence="5">
    <location>
        <begin position="47"/>
        <end position="72"/>
    </location>
</feature>
<comment type="subcellular location">
    <subcellularLocation>
        <location evidence="1">Mitochondrion</location>
    </subcellularLocation>
</comment>
<dbReference type="GeneID" id="43582872"/>
<dbReference type="PANTHER" id="PTHR28163">
    <property type="entry name" value="PROTEIN PET117 HOMOLOG, MITOCHONDRIAL"/>
    <property type="match status" value="1"/>
</dbReference>
<keyword evidence="6" id="KW-0812">Transmembrane</keyword>
<evidence type="ECO:0000256" key="4">
    <source>
        <dbReference type="ARBA" id="ARBA00023128"/>
    </source>
</evidence>
<gene>
    <name evidence="7" type="ORF">SAPINGB_P004057</name>
</gene>
<dbReference type="EMBL" id="CABVLU010000003">
    <property type="protein sequence ID" value="VVT54401.1"/>
    <property type="molecule type" value="Genomic_DNA"/>
</dbReference>
<dbReference type="GO" id="GO:0005739">
    <property type="term" value="C:mitochondrion"/>
    <property type="evidence" value="ECO:0007669"/>
    <property type="project" value="UniProtKB-SubCell"/>
</dbReference>
<proteinExistence type="inferred from homology"/>
<keyword evidence="6" id="KW-0472">Membrane</keyword>
<keyword evidence="4" id="KW-0496">Mitochondrion</keyword>
<evidence type="ECO:0000313" key="8">
    <source>
        <dbReference type="Proteomes" id="UP000398389"/>
    </source>
</evidence>
<evidence type="ECO:0000256" key="3">
    <source>
        <dbReference type="ARBA" id="ARBA00022946"/>
    </source>
</evidence>
<dbReference type="Proteomes" id="UP000398389">
    <property type="component" value="Unassembled WGS sequence"/>
</dbReference>
<dbReference type="OrthoDB" id="76305at2759"/>
<dbReference type="GO" id="GO:0033617">
    <property type="term" value="P:mitochondrial respiratory chain complex IV assembly"/>
    <property type="evidence" value="ECO:0007669"/>
    <property type="project" value="TreeGrafter"/>
</dbReference>
<feature type="region of interest" description="Disordered" evidence="5">
    <location>
        <begin position="87"/>
        <end position="109"/>
    </location>
</feature>
<comment type="similarity">
    <text evidence="2">Belongs to the PET117 family.</text>
</comment>
<evidence type="ECO:0000256" key="5">
    <source>
        <dbReference type="SAM" id="MobiDB-lite"/>
    </source>
</evidence>
<evidence type="ECO:0008006" key="9">
    <source>
        <dbReference type="Google" id="ProtNLM"/>
    </source>
</evidence>
<feature type="transmembrane region" description="Helical" evidence="6">
    <location>
        <begin position="6"/>
        <end position="24"/>
    </location>
</feature>
<accession>A0A5E8BTJ3</accession>
<dbReference type="Pfam" id="PF15786">
    <property type="entry name" value="PET117"/>
    <property type="match status" value="1"/>
</dbReference>
<keyword evidence="6" id="KW-1133">Transmembrane helix</keyword>
<evidence type="ECO:0000256" key="6">
    <source>
        <dbReference type="SAM" id="Phobius"/>
    </source>
</evidence>